<dbReference type="PANTHER" id="PTHR11557">
    <property type="entry name" value="PORPHOBILINOGEN DEAMINASE"/>
    <property type="match status" value="1"/>
</dbReference>
<organism evidence="11">
    <name type="scientific">Dugesia japonica</name>
    <name type="common">Planarian</name>
    <dbReference type="NCBI Taxonomy" id="6161"/>
    <lineage>
        <taxon>Eukaryota</taxon>
        <taxon>Metazoa</taxon>
        <taxon>Spiralia</taxon>
        <taxon>Lophotrochozoa</taxon>
        <taxon>Platyhelminthes</taxon>
        <taxon>Rhabditophora</taxon>
        <taxon>Seriata</taxon>
        <taxon>Tricladida</taxon>
        <taxon>Continenticola</taxon>
        <taxon>Geoplanoidea</taxon>
        <taxon>Dugesiidae</taxon>
        <taxon>Dugesia</taxon>
    </lineage>
</organism>
<dbReference type="Pfam" id="PF03900">
    <property type="entry name" value="Porphobil_deamC"/>
    <property type="match status" value="1"/>
</dbReference>
<dbReference type="InterPro" id="IPR022417">
    <property type="entry name" value="Porphobilin_deaminase_N"/>
</dbReference>
<evidence type="ECO:0000256" key="2">
    <source>
        <dbReference type="ARBA" id="ARBA00004735"/>
    </source>
</evidence>
<evidence type="ECO:0000256" key="5">
    <source>
        <dbReference type="ARBA" id="ARBA00022679"/>
    </source>
</evidence>
<dbReference type="Gene3D" id="3.40.190.10">
    <property type="entry name" value="Periplasmic binding protein-like II"/>
    <property type="match status" value="2"/>
</dbReference>
<dbReference type="FunFam" id="3.40.190.10:FF:000005">
    <property type="entry name" value="Porphobilinogen deaminase"/>
    <property type="match status" value="1"/>
</dbReference>
<accession>A0A2R4LGK7</accession>
<evidence type="ECO:0000256" key="1">
    <source>
        <dbReference type="ARBA" id="ARBA00001916"/>
    </source>
</evidence>
<dbReference type="Pfam" id="PF01379">
    <property type="entry name" value="Porphobil_deam"/>
    <property type="match status" value="1"/>
</dbReference>
<dbReference type="UniPathway" id="UPA00251">
    <property type="reaction ID" value="UER00319"/>
</dbReference>
<protein>
    <recommendedName>
        <fullName evidence="4">hydroxymethylbilane synthase</fullName>
        <ecNumber evidence="4">2.5.1.61</ecNumber>
    </recommendedName>
    <alternativeName>
        <fullName evidence="7">Hydroxymethylbilane synthase</fullName>
    </alternativeName>
</protein>
<evidence type="ECO:0000256" key="7">
    <source>
        <dbReference type="ARBA" id="ARBA00033064"/>
    </source>
</evidence>
<dbReference type="InterPro" id="IPR000860">
    <property type="entry name" value="HemC"/>
</dbReference>
<dbReference type="PANTHER" id="PTHR11557:SF0">
    <property type="entry name" value="PORPHOBILINOGEN DEAMINASE"/>
    <property type="match status" value="1"/>
</dbReference>
<name>A0A2R4LGK7_DUGJA</name>
<sequence length="382" mass="42472">MENGNEKRIVRVGSRTSTLAVTQTNMIIDLLREKNNDVEFKLVIMDTIGDTILNMNLYKIGNSSLFTKELELALLADEVDFVVHSLKDVPTSISNEFIIGSVSMRETCDDAVVFKINSEYKSLSSLPNGSIVGTSSVRRTAQLKKKFPQLEFVSIRGNLNTRLLKLDDPEKAFKMRKGDNQKYDAIILAKAGLERLNWAYRISETLSYDDTLYAVGQGALACECRYNDIETRKLLATINDEYSILTCIVERTFLHKLDGGCSTPIGVRTYLKENQLIFQGCLMSLDGSNTITNKIEIELPNTTKSSSEAPKNGHKSNQKMNGVSHLNFTGIDIYGIDSQTKIKIETCAILGVNLANSILFQGGDKILNEIKLKQSNSANTNV</sequence>
<dbReference type="Gene3D" id="3.30.160.40">
    <property type="entry name" value="Porphobilinogen deaminase, C-terminal domain"/>
    <property type="match status" value="1"/>
</dbReference>
<comment type="similarity">
    <text evidence="3">Belongs to the HMBS family.</text>
</comment>
<comment type="pathway">
    <text evidence="2">Porphyrin-containing compound metabolism; protoporphyrin-IX biosynthesis; coproporphyrinogen-III from 5-aminolevulinate: step 2/4.</text>
</comment>
<evidence type="ECO:0000259" key="10">
    <source>
        <dbReference type="Pfam" id="PF03900"/>
    </source>
</evidence>
<evidence type="ECO:0000256" key="6">
    <source>
        <dbReference type="ARBA" id="ARBA00023244"/>
    </source>
</evidence>
<gene>
    <name evidence="11" type="primary">PBGD</name>
</gene>
<dbReference type="PRINTS" id="PR00151">
    <property type="entry name" value="PORPHBDMNASE"/>
</dbReference>
<dbReference type="SMR" id="A0A2R4LGK7"/>
<dbReference type="AlphaFoldDB" id="A0A2R4LGK7"/>
<dbReference type="InterPro" id="IPR022419">
    <property type="entry name" value="Porphobilin_deaminase_cofac_BS"/>
</dbReference>
<feature type="domain" description="Porphobilinogen deaminase N-terminal" evidence="9">
    <location>
        <begin position="10"/>
        <end position="232"/>
    </location>
</feature>
<dbReference type="GO" id="GO:0006782">
    <property type="term" value="P:protoporphyrinogen IX biosynthetic process"/>
    <property type="evidence" value="ECO:0007669"/>
    <property type="project" value="UniProtKB-UniPathway"/>
</dbReference>
<keyword evidence="5" id="KW-0808">Transferase</keyword>
<reference evidence="11" key="1">
    <citation type="submission" date="2018-02" db="EMBL/GenBank/DDBJ databases">
        <title>Identification of a porphobilinogen deaminase gene in planarian Dugesia japonica.</title>
        <authorList>
            <person name="Ma K."/>
            <person name="Song G."/>
            <person name="Chen G."/>
        </authorList>
    </citation>
    <scope>NUCLEOTIDE SEQUENCE</scope>
</reference>
<evidence type="ECO:0000256" key="3">
    <source>
        <dbReference type="ARBA" id="ARBA00005638"/>
    </source>
</evidence>
<dbReference type="GO" id="GO:0005737">
    <property type="term" value="C:cytoplasm"/>
    <property type="evidence" value="ECO:0007669"/>
    <property type="project" value="TreeGrafter"/>
</dbReference>
<dbReference type="EMBL" id="MH006696">
    <property type="protein sequence ID" value="AVW80116.1"/>
    <property type="molecule type" value="mRNA"/>
</dbReference>
<dbReference type="PROSITE" id="PS00533">
    <property type="entry name" value="PORPHOBILINOGEN_DEAM"/>
    <property type="match status" value="1"/>
</dbReference>
<evidence type="ECO:0000256" key="8">
    <source>
        <dbReference type="SAM" id="MobiDB-lite"/>
    </source>
</evidence>
<dbReference type="CDD" id="cd13645">
    <property type="entry name" value="PBP2_HuPBGD_like"/>
    <property type="match status" value="1"/>
</dbReference>
<feature type="domain" description="Porphobilinogen deaminase C-terminal" evidence="10">
    <location>
        <begin position="245"/>
        <end position="299"/>
    </location>
</feature>
<feature type="region of interest" description="Disordered" evidence="8">
    <location>
        <begin position="301"/>
        <end position="321"/>
    </location>
</feature>
<dbReference type="NCBIfam" id="TIGR00212">
    <property type="entry name" value="hemC"/>
    <property type="match status" value="1"/>
</dbReference>
<dbReference type="InterPro" id="IPR022418">
    <property type="entry name" value="Porphobilinogen_deaminase_C"/>
</dbReference>
<dbReference type="SUPFAM" id="SSF53850">
    <property type="entry name" value="Periplasmic binding protein-like II"/>
    <property type="match status" value="1"/>
</dbReference>
<evidence type="ECO:0000313" key="11">
    <source>
        <dbReference type="EMBL" id="AVW80116.1"/>
    </source>
</evidence>
<dbReference type="GO" id="GO:0004418">
    <property type="term" value="F:hydroxymethylbilane synthase activity"/>
    <property type="evidence" value="ECO:0007669"/>
    <property type="project" value="UniProtKB-EC"/>
</dbReference>
<comment type="cofactor">
    <cofactor evidence="1">
        <name>dipyrromethane</name>
        <dbReference type="ChEBI" id="CHEBI:60342"/>
    </cofactor>
</comment>
<proteinExistence type="evidence at transcript level"/>
<dbReference type="EC" id="2.5.1.61" evidence="4"/>
<evidence type="ECO:0000259" key="9">
    <source>
        <dbReference type="Pfam" id="PF01379"/>
    </source>
</evidence>
<dbReference type="SUPFAM" id="SSF54782">
    <property type="entry name" value="Porphobilinogen deaminase (hydroxymethylbilane synthase), C-terminal domain"/>
    <property type="match status" value="1"/>
</dbReference>
<evidence type="ECO:0000256" key="4">
    <source>
        <dbReference type="ARBA" id="ARBA00012655"/>
    </source>
</evidence>
<keyword evidence="6" id="KW-0627">Porphyrin biosynthesis</keyword>
<dbReference type="InterPro" id="IPR036803">
    <property type="entry name" value="Porphobilinogen_deaminase_C_sf"/>
</dbReference>